<dbReference type="EMBL" id="JARBJD010000091">
    <property type="protein sequence ID" value="KAK2953483.1"/>
    <property type="molecule type" value="Genomic_DNA"/>
</dbReference>
<comment type="similarity">
    <text evidence="3">Belongs to the F-actin-capping protein alpha subunit family.</text>
</comment>
<dbReference type="SUPFAM" id="SSF90096">
    <property type="entry name" value="Subunits of heterodimeric actin filament capping protein Capz"/>
    <property type="match status" value="1"/>
</dbReference>
<dbReference type="Pfam" id="PF01267">
    <property type="entry name" value="F-actin_cap_A"/>
    <property type="match status" value="1"/>
</dbReference>
<keyword evidence="1 3" id="KW-0117">Actin capping</keyword>
<dbReference type="PANTHER" id="PTHR10653:SF0">
    <property type="entry name" value="F-ACTIN-CAPPING PROTEIN SUBUNIT ALPHA"/>
    <property type="match status" value="1"/>
</dbReference>
<gene>
    <name evidence="4" type="ORF">BLNAU_11618</name>
</gene>
<dbReference type="PRINTS" id="PR00191">
    <property type="entry name" value="FACTINCAPA"/>
</dbReference>
<evidence type="ECO:0000256" key="1">
    <source>
        <dbReference type="ARBA" id="ARBA00022467"/>
    </source>
</evidence>
<dbReference type="InterPro" id="IPR042276">
    <property type="entry name" value="CapZ_alpha/beta_2"/>
</dbReference>
<dbReference type="InterPro" id="IPR042489">
    <property type="entry name" value="CapZ_alpha_1"/>
</dbReference>
<reference evidence="4 5" key="1">
    <citation type="journal article" date="2022" name="bioRxiv">
        <title>Genomics of Preaxostyla Flagellates Illuminates Evolutionary Transitions and the Path Towards Mitochondrial Loss.</title>
        <authorList>
            <person name="Novak L.V.F."/>
            <person name="Treitli S.C."/>
            <person name="Pyrih J."/>
            <person name="Halakuc P."/>
            <person name="Pipaliya S.V."/>
            <person name="Vacek V."/>
            <person name="Brzon O."/>
            <person name="Soukal P."/>
            <person name="Eme L."/>
            <person name="Dacks J.B."/>
            <person name="Karnkowska A."/>
            <person name="Elias M."/>
            <person name="Hampl V."/>
        </authorList>
    </citation>
    <scope>NUCLEOTIDE SEQUENCE [LARGE SCALE GENOMIC DNA]</scope>
    <source>
        <strain evidence="4">NAU3</strain>
        <tissue evidence="4">Gut</tissue>
    </source>
</reference>
<protein>
    <recommendedName>
        <fullName evidence="3">F-actin-capping protein subunit alpha</fullName>
    </recommendedName>
</protein>
<dbReference type="InterPro" id="IPR002189">
    <property type="entry name" value="CapZ_alpha"/>
</dbReference>
<name>A0ABQ9XM46_9EUKA</name>
<dbReference type="PANTHER" id="PTHR10653">
    <property type="entry name" value="F-ACTIN-CAPPING PROTEIN SUBUNIT ALPHA"/>
    <property type="match status" value="1"/>
</dbReference>
<proteinExistence type="inferred from homology"/>
<keyword evidence="5" id="KW-1185">Reference proteome</keyword>
<comment type="caution">
    <text evidence="4">The sequence shown here is derived from an EMBL/GenBank/DDBJ whole genome shotgun (WGS) entry which is preliminary data.</text>
</comment>
<accession>A0ABQ9XM46</accession>
<dbReference type="Gene3D" id="3.90.1150.210">
    <property type="entry name" value="F-actin capping protein, beta subunit"/>
    <property type="match status" value="1"/>
</dbReference>
<evidence type="ECO:0000313" key="4">
    <source>
        <dbReference type="EMBL" id="KAK2953483.1"/>
    </source>
</evidence>
<organism evidence="4 5">
    <name type="scientific">Blattamonas nauphoetae</name>
    <dbReference type="NCBI Taxonomy" id="2049346"/>
    <lineage>
        <taxon>Eukaryota</taxon>
        <taxon>Metamonada</taxon>
        <taxon>Preaxostyla</taxon>
        <taxon>Oxymonadida</taxon>
        <taxon>Blattamonas</taxon>
    </lineage>
</organism>
<evidence type="ECO:0000313" key="5">
    <source>
        <dbReference type="Proteomes" id="UP001281761"/>
    </source>
</evidence>
<keyword evidence="2 3" id="KW-0009">Actin-binding</keyword>
<evidence type="ECO:0000256" key="2">
    <source>
        <dbReference type="ARBA" id="ARBA00023203"/>
    </source>
</evidence>
<evidence type="ECO:0000256" key="3">
    <source>
        <dbReference type="RuleBase" id="RU365077"/>
    </source>
</evidence>
<comment type="subunit">
    <text evidence="3">Heterodimer of an alpha and a beta subunit.</text>
</comment>
<sequence>MYTRWVDQKVRYISAMSEDQIDEETDFQETIGRFILASPPGEENDVYHSLETIVGPSKDISGLKDTYFHQLNIDQLFVATIPGSNEKCLITPFGEFDETHYIDPKGSRLLTFDHVSQKVTDTRDLSEEELPSHEEKRKIMEKYVDGYVLAHFPQGVSAVYASHSPEGGEALVICINSTIVKPTSMWGGRFKSTWVVELTPGKAAVNGQYEFFTHFFEAGNVHLHSQDTAELTIPHGDDDEAFCKSVVQKIMEYESKFQMSVDDSFLRLSETSFKQLRMQLPRSKTTINWETLQFQGKIQ</sequence>
<dbReference type="Proteomes" id="UP001281761">
    <property type="component" value="Unassembled WGS sequence"/>
</dbReference>
<dbReference type="Gene3D" id="3.30.1140.60">
    <property type="entry name" value="F-actin capping protein, alpha subunit"/>
    <property type="match status" value="1"/>
</dbReference>
<comment type="function">
    <text evidence="3">F-actin-capping proteins bind in a Ca(2+)-independent manner to the fast growing ends of actin filaments (barbed end) thereby blocking the exchange of subunits at these ends. Unlike other capping proteins (such as gelsolin and severin), these proteins do not sever actin filaments.</text>
</comment>
<dbReference type="InterPro" id="IPR037282">
    <property type="entry name" value="CapZ_alpha/beta"/>
</dbReference>